<feature type="compositionally biased region" description="Pro residues" evidence="1">
    <location>
        <begin position="14"/>
        <end position="35"/>
    </location>
</feature>
<evidence type="ECO:0008006" key="4">
    <source>
        <dbReference type="Google" id="ProtNLM"/>
    </source>
</evidence>
<organism evidence="2 3">
    <name type="scientific">Actinorugispora endophytica</name>
    <dbReference type="NCBI Taxonomy" id="1605990"/>
    <lineage>
        <taxon>Bacteria</taxon>
        <taxon>Bacillati</taxon>
        <taxon>Actinomycetota</taxon>
        <taxon>Actinomycetes</taxon>
        <taxon>Streptosporangiales</taxon>
        <taxon>Nocardiopsidaceae</taxon>
        <taxon>Actinorugispora</taxon>
    </lineage>
</organism>
<evidence type="ECO:0000256" key="1">
    <source>
        <dbReference type="SAM" id="MobiDB-lite"/>
    </source>
</evidence>
<proteinExistence type="predicted"/>
<keyword evidence="3" id="KW-1185">Reference proteome</keyword>
<evidence type="ECO:0000313" key="2">
    <source>
        <dbReference type="EMBL" id="TDQ55437.1"/>
    </source>
</evidence>
<dbReference type="EMBL" id="SNYN01000001">
    <property type="protein sequence ID" value="TDQ55437.1"/>
    <property type="molecule type" value="Genomic_DNA"/>
</dbReference>
<protein>
    <recommendedName>
        <fullName evidence="4">DUF4352 domain-containing protein</fullName>
    </recommendedName>
</protein>
<gene>
    <name evidence="2" type="ORF">EV190_101764</name>
</gene>
<accession>A0A4R6VEG6</accession>
<dbReference type="OrthoDB" id="3425101at2"/>
<feature type="region of interest" description="Disordered" evidence="1">
    <location>
        <begin position="1"/>
        <end position="35"/>
    </location>
</feature>
<sequence length="234" mass="24908">MPPTDPRPFRYRVTPPPQAPPPRPEPPEAPEPRPAVPRRAPWWRRRHLPSALALLVLLPLGVGVPWWLEREDLLAEGVMAPEAVPVPGTTGSLSGSEWEFRGMVLGETGGFGEPLPDGVELVDAVFLVTPGDASASELLLASCEFLAVDGRGRTWTQTSAYAGRVMPEEVGSTSFGCAGPDAEAIAPGSEQGLVATFLVPEDAVDSLRFEVRADTSDDPEAPRPAAVSFRADSA</sequence>
<dbReference type="Proteomes" id="UP000295281">
    <property type="component" value="Unassembled WGS sequence"/>
</dbReference>
<dbReference type="AlphaFoldDB" id="A0A4R6VEG6"/>
<name>A0A4R6VEG6_9ACTN</name>
<evidence type="ECO:0000313" key="3">
    <source>
        <dbReference type="Proteomes" id="UP000295281"/>
    </source>
</evidence>
<dbReference type="RefSeq" id="WP_133739956.1">
    <property type="nucleotide sequence ID" value="NZ_SNYN01000001.1"/>
</dbReference>
<comment type="caution">
    <text evidence="2">The sequence shown here is derived from an EMBL/GenBank/DDBJ whole genome shotgun (WGS) entry which is preliminary data.</text>
</comment>
<reference evidence="2 3" key="1">
    <citation type="submission" date="2019-03" db="EMBL/GenBank/DDBJ databases">
        <title>Genomic Encyclopedia of Type Strains, Phase IV (KMG-IV): sequencing the most valuable type-strain genomes for metagenomic binning, comparative biology and taxonomic classification.</title>
        <authorList>
            <person name="Goeker M."/>
        </authorList>
    </citation>
    <scope>NUCLEOTIDE SEQUENCE [LARGE SCALE GENOMIC DNA]</scope>
    <source>
        <strain evidence="2 3">DSM 46770</strain>
    </source>
</reference>
<feature type="region of interest" description="Disordered" evidence="1">
    <location>
        <begin position="212"/>
        <end position="234"/>
    </location>
</feature>